<dbReference type="AlphaFoldDB" id="A0A6J6E0E4"/>
<feature type="domain" description="Luciferase-like" evidence="5">
    <location>
        <begin position="17"/>
        <end position="252"/>
    </location>
</feature>
<dbReference type="InterPro" id="IPR036661">
    <property type="entry name" value="Luciferase-like_sf"/>
</dbReference>
<evidence type="ECO:0000256" key="4">
    <source>
        <dbReference type="ARBA" id="ARBA00023033"/>
    </source>
</evidence>
<dbReference type="NCBIfam" id="TIGR03619">
    <property type="entry name" value="F420_Rv2161c"/>
    <property type="match status" value="1"/>
</dbReference>
<keyword evidence="3" id="KW-0560">Oxidoreductase</keyword>
<dbReference type="Gene3D" id="3.20.20.30">
    <property type="entry name" value="Luciferase-like domain"/>
    <property type="match status" value="1"/>
</dbReference>
<keyword evidence="1" id="KW-0285">Flavoprotein</keyword>
<dbReference type="InterPro" id="IPR019921">
    <property type="entry name" value="Lucif-like_OxRdtase_Rv2161c"/>
</dbReference>
<evidence type="ECO:0000313" key="9">
    <source>
        <dbReference type="EMBL" id="CAB4634250.1"/>
    </source>
</evidence>
<sequence length="309" mass="33358">MTSPQVSIQLRTFRQDDPGSFQYVLDQARAADLAGIDRIAVSDHVAYGENLEAYGDPKKGGSAGGKQPTDSDGNWLEPLTVLTAIGALTERVRLNTAILIAALRTPTVLAKQAATIDVLSGGRLELGVGVGWQKEEYDACGLDYDNRGRLLDHTIEVCQLLWREQVATYSSPELSFEKIHQMPKPRQAGGVPIWISGTINARVIRRIAAFGSGWIPWGADGGDLVNAIPKLRAAVEKAGGDPSFQVQGHAAAVRDGDGNLDLVATMAASRPMIEAGVTDLRVTINHPEQYEEALEAYSDVVRAFRHEFG</sequence>
<evidence type="ECO:0000313" key="10">
    <source>
        <dbReference type="EMBL" id="CAB4682651.1"/>
    </source>
</evidence>
<dbReference type="InterPro" id="IPR011251">
    <property type="entry name" value="Luciferase-like_dom"/>
</dbReference>
<dbReference type="EMBL" id="CAEZTR010000011">
    <property type="protein sequence ID" value="CAB4567668.1"/>
    <property type="molecule type" value="Genomic_DNA"/>
</dbReference>
<evidence type="ECO:0000313" key="6">
    <source>
        <dbReference type="EMBL" id="CAB4546565.1"/>
    </source>
</evidence>
<dbReference type="EMBL" id="CAEZSU010000043">
    <property type="protein sequence ID" value="CAB4546565.1"/>
    <property type="molecule type" value="Genomic_DNA"/>
</dbReference>
<dbReference type="GO" id="GO:0008726">
    <property type="term" value="F:alkanesulfonate monooxygenase activity"/>
    <property type="evidence" value="ECO:0007669"/>
    <property type="project" value="TreeGrafter"/>
</dbReference>
<dbReference type="SUPFAM" id="SSF51679">
    <property type="entry name" value="Bacterial luciferase-like"/>
    <property type="match status" value="1"/>
</dbReference>
<evidence type="ECO:0000313" key="7">
    <source>
        <dbReference type="EMBL" id="CAB4567668.1"/>
    </source>
</evidence>
<keyword evidence="2" id="KW-0288">FMN</keyword>
<dbReference type="GO" id="GO:0046306">
    <property type="term" value="P:alkanesulfonate catabolic process"/>
    <property type="evidence" value="ECO:0007669"/>
    <property type="project" value="TreeGrafter"/>
</dbReference>
<evidence type="ECO:0000256" key="2">
    <source>
        <dbReference type="ARBA" id="ARBA00022643"/>
    </source>
</evidence>
<accession>A0A6J6E0E4</accession>
<dbReference type="PANTHER" id="PTHR42847:SF4">
    <property type="entry name" value="ALKANESULFONATE MONOOXYGENASE-RELATED"/>
    <property type="match status" value="1"/>
</dbReference>
<keyword evidence="4" id="KW-0503">Monooxygenase</keyword>
<evidence type="ECO:0000313" key="8">
    <source>
        <dbReference type="EMBL" id="CAB4567743.1"/>
    </source>
</evidence>
<evidence type="ECO:0000256" key="1">
    <source>
        <dbReference type="ARBA" id="ARBA00022630"/>
    </source>
</evidence>
<organism evidence="8">
    <name type="scientific">freshwater metagenome</name>
    <dbReference type="NCBI Taxonomy" id="449393"/>
    <lineage>
        <taxon>unclassified sequences</taxon>
        <taxon>metagenomes</taxon>
        <taxon>ecological metagenomes</taxon>
    </lineage>
</organism>
<dbReference type="PANTHER" id="PTHR42847">
    <property type="entry name" value="ALKANESULFONATE MONOOXYGENASE"/>
    <property type="match status" value="1"/>
</dbReference>
<protein>
    <submittedName>
        <fullName evidence="8">Unannotated protein</fullName>
    </submittedName>
</protein>
<dbReference type="EMBL" id="CAEZVV010000003">
    <property type="protein sequence ID" value="CAB4634250.1"/>
    <property type="molecule type" value="Genomic_DNA"/>
</dbReference>
<evidence type="ECO:0000256" key="3">
    <source>
        <dbReference type="ARBA" id="ARBA00023002"/>
    </source>
</evidence>
<proteinExistence type="predicted"/>
<dbReference type="InterPro" id="IPR050172">
    <property type="entry name" value="SsuD_RutA_monooxygenase"/>
</dbReference>
<dbReference type="EMBL" id="CAEZTG010000082">
    <property type="protein sequence ID" value="CAB4567743.1"/>
    <property type="molecule type" value="Genomic_DNA"/>
</dbReference>
<dbReference type="EMBL" id="CAEZXE010000098">
    <property type="protein sequence ID" value="CAB4682651.1"/>
    <property type="molecule type" value="Genomic_DNA"/>
</dbReference>
<reference evidence="8" key="1">
    <citation type="submission" date="2020-05" db="EMBL/GenBank/DDBJ databases">
        <authorList>
            <person name="Chiriac C."/>
            <person name="Salcher M."/>
            <person name="Ghai R."/>
            <person name="Kavagutti S V."/>
        </authorList>
    </citation>
    <scope>NUCLEOTIDE SEQUENCE</scope>
</reference>
<dbReference type="Pfam" id="PF00296">
    <property type="entry name" value="Bac_luciferase"/>
    <property type="match status" value="1"/>
</dbReference>
<gene>
    <name evidence="6" type="ORF">UFOPK1495_00548</name>
    <name evidence="8" type="ORF">UFOPK1603_00978</name>
    <name evidence="7" type="ORF">UFOPK1711_00307</name>
    <name evidence="9" type="ORF">UFOPK2143_00116</name>
    <name evidence="10" type="ORF">UFOPK2350_01131</name>
</gene>
<evidence type="ECO:0000259" key="5">
    <source>
        <dbReference type="Pfam" id="PF00296"/>
    </source>
</evidence>
<name>A0A6J6E0E4_9ZZZZ</name>